<dbReference type="Proteomes" id="UP000188268">
    <property type="component" value="Unassembled WGS sequence"/>
</dbReference>
<dbReference type="Gramene" id="OMO62189">
    <property type="protein sequence ID" value="OMO62189"/>
    <property type="gene ID" value="CCACVL1_22968"/>
</dbReference>
<protein>
    <submittedName>
        <fullName evidence="1">Uncharacterized protein</fullName>
    </submittedName>
</protein>
<comment type="caution">
    <text evidence="1">The sequence shown here is derived from an EMBL/GenBank/DDBJ whole genome shotgun (WGS) entry which is preliminary data.</text>
</comment>
<keyword evidence="2" id="KW-1185">Reference proteome</keyword>
<gene>
    <name evidence="1" type="ORF">CCACVL1_22968</name>
</gene>
<sequence>MTQSPTPNSTKDKPSELCNWFEEKKKQGPHKPNQFKRSEARERENYSIIFRIFPFKF</sequence>
<accession>A0A1R3GVT2</accession>
<evidence type="ECO:0000313" key="2">
    <source>
        <dbReference type="Proteomes" id="UP000188268"/>
    </source>
</evidence>
<dbReference type="EMBL" id="AWWV01013303">
    <property type="protein sequence ID" value="OMO62189.1"/>
    <property type="molecule type" value="Genomic_DNA"/>
</dbReference>
<organism evidence="1 2">
    <name type="scientific">Corchorus capsularis</name>
    <name type="common">Jute</name>
    <dbReference type="NCBI Taxonomy" id="210143"/>
    <lineage>
        <taxon>Eukaryota</taxon>
        <taxon>Viridiplantae</taxon>
        <taxon>Streptophyta</taxon>
        <taxon>Embryophyta</taxon>
        <taxon>Tracheophyta</taxon>
        <taxon>Spermatophyta</taxon>
        <taxon>Magnoliopsida</taxon>
        <taxon>eudicotyledons</taxon>
        <taxon>Gunneridae</taxon>
        <taxon>Pentapetalae</taxon>
        <taxon>rosids</taxon>
        <taxon>malvids</taxon>
        <taxon>Malvales</taxon>
        <taxon>Malvaceae</taxon>
        <taxon>Grewioideae</taxon>
        <taxon>Apeibeae</taxon>
        <taxon>Corchorus</taxon>
    </lineage>
</organism>
<proteinExistence type="predicted"/>
<evidence type="ECO:0000313" key="1">
    <source>
        <dbReference type="EMBL" id="OMO62189.1"/>
    </source>
</evidence>
<dbReference type="AlphaFoldDB" id="A0A1R3GVT2"/>
<reference evidence="1 2" key="1">
    <citation type="submission" date="2013-09" db="EMBL/GenBank/DDBJ databases">
        <title>Corchorus capsularis genome sequencing.</title>
        <authorList>
            <person name="Alam M."/>
            <person name="Haque M.S."/>
            <person name="Islam M.S."/>
            <person name="Emdad E.M."/>
            <person name="Islam M.M."/>
            <person name="Ahmed B."/>
            <person name="Halim A."/>
            <person name="Hossen Q.M.M."/>
            <person name="Hossain M.Z."/>
            <person name="Ahmed R."/>
            <person name="Khan M.M."/>
            <person name="Islam R."/>
            <person name="Rashid M.M."/>
            <person name="Khan S.A."/>
            <person name="Rahman M.S."/>
            <person name="Alam M."/>
        </authorList>
    </citation>
    <scope>NUCLEOTIDE SEQUENCE [LARGE SCALE GENOMIC DNA]</scope>
    <source>
        <strain evidence="2">cv. CVL-1</strain>
        <tissue evidence="1">Whole seedling</tissue>
    </source>
</reference>
<name>A0A1R3GVT2_COCAP</name>